<keyword evidence="3" id="KW-1185">Reference proteome</keyword>
<evidence type="ECO:0000256" key="1">
    <source>
        <dbReference type="SAM" id="Phobius"/>
    </source>
</evidence>
<protein>
    <submittedName>
        <fullName evidence="2">DUF1467 family protein</fullName>
    </submittedName>
</protein>
<evidence type="ECO:0000313" key="2">
    <source>
        <dbReference type="EMBL" id="MFC3208049.1"/>
    </source>
</evidence>
<feature type="transmembrane region" description="Helical" evidence="1">
    <location>
        <begin position="6"/>
        <end position="26"/>
    </location>
</feature>
<reference evidence="3" key="1">
    <citation type="journal article" date="2019" name="Int. J. Syst. Evol. Microbiol.">
        <title>The Global Catalogue of Microorganisms (GCM) 10K type strain sequencing project: providing services to taxonomists for standard genome sequencing and annotation.</title>
        <authorList>
            <consortium name="The Broad Institute Genomics Platform"/>
            <consortium name="The Broad Institute Genome Sequencing Center for Infectious Disease"/>
            <person name="Wu L."/>
            <person name="Ma J."/>
        </authorList>
    </citation>
    <scope>NUCLEOTIDE SEQUENCE [LARGE SCALE GENOMIC DNA]</scope>
    <source>
        <strain evidence="3">KCTC 52165</strain>
    </source>
</reference>
<gene>
    <name evidence="2" type="ORF">ACFOHJ_17640</name>
</gene>
<proteinExistence type="predicted"/>
<organism evidence="2 3">
    <name type="scientific">Aquamicrobium soli</name>
    <dbReference type="NCBI Taxonomy" id="1811518"/>
    <lineage>
        <taxon>Bacteria</taxon>
        <taxon>Pseudomonadati</taxon>
        <taxon>Pseudomonadota</taxon>
        <taxon>Alphaproteobacteria</taxon>
        <taxon>Hyphomicrobiales</taxon>
        <taxon>Phyllobacteriaceae</taxon>
        <taxon>Aquamicrobium</taxon>
    </lineage>
</organism>
<dbReference type="Pfam" id="PF07330">
    <property type="entry name" value="DUF1467"/>
    <property type="match status" value="1"/>
</dbReference>
<dbReference type="InterPro" id="IPR009935">
    <property type="entry name" value="DUF1467"/>
</dbReference>
<dbReference type="RefSeq" id="WP_378222803.1">
    <property type="nucleotide sequence ID" value="NZ_JBHRTK010000016.1"/>
</dbReference>
<sequence length="89" mass="9979">MNWISFTAMYFVVWWITLFAVLPFGLKTQDEDENVTLGTVASAPRGPHMLRVVIWTTILASTLMGLAFFVVNILGLGFDDIPSVIPEFK</sequence>
<keyword evidence="1" id="KW-1133">Transmembrane helix</keyword>
<dbReference type="EMBL" id="JBHRTK010000016">
    <property type="protein sequence ID" value="MFC3208049.1"/>
    <property type="molecule type" value="Genomic_DNA"/>
</dbReference>
<evidence type="ECO:0000313" key="3">
    <source>
        <dbReference type="Proteomes" id="UP001595583"/>
    </source>
</evidence>
<dbReference type="Proteomes" id="UP001595583">
    <property type="component" value="Unassembled WGS sequence"/>
</dbReference>
<keyword evidence="1" id="KW-0812">Transmembrane</keyword>
<feature type="transmembrane region" description="Helical" evidence="1">
    <location>
        <begin position="52"/>
        <end position="78"/>
    </location>
</feature>
<comment type="caution">
    <text evidence="2">The sequence shown here is derived from an EMBL/GenBank/DDBJ whole genome shotgun (WGS) entry which is preliminary data.</text>
</comment>
<accession>A0ABV7KFW8</accession>
<name>A0ABV7KFW8_9HYPH</name>
<keyword evidence="1" id="KW-0472">Membrane</keyword>